<feature type="compositionally biased region" description="Basic residues" evidence="1">
    <location>
        <begin position="26"/>
        <end position="44"/>
    </location>
</feature>
<dbReference type="CDD" id="cd22152">
    <property type="entry name" value="F-box_AtAFR-like"/>
    <property type="match status" value="1"/>
</dbReference>
<accession>D7LAS2</accession>
<reference evidence="4" key="1">
    <citation type="journal article" date="2011" name="Nat. Genet.">
        <title>The Arabidopsis lyrata genome sequence and the basis of rapid genome size change.</title>
        <authorList>
            <person name="Hu T.T."/>
            <person name="Pattyn P."/>
            <person name="Bakker E.G."/>
            <person name="Cao J."/>
            <person name="Cheng J.-F."/>
            <person name="Clark R.M."/>
            <person name="Fahlgren N."/>
            <person name="Fawcett J.A."/>
            <person name="Grimwood J."/>
            <person name="Gundlach H."/>
            <person name="Haberer G."/>
            <person name="Hollister J.D."/>
            <person name="Ossowski S."/>
            <person name="Ottilar R.P."/>
            <person name="Salamov A.A."/>
            <person name="Schneeberger K."/>
            <person name="Spannagl M."/>
            <person name="Wang X."/>
            <person name="Yang L."/>
            <person name="Nasrallah M.E."/>
            <person name="Bergelson J."/>
            <person name="Carrington J.C."/>
            <person name="Gaut B.S."/>
            <person name="Schmutz J."/>
            <person name="Mayer K.F.X."/>
            <person name="Van de Peer Y."/>
            <person name="Grigoriev I.V."/>
            <person name="Nordborg M."/>
            <person name="Weigel D."/>
            <person name="Guo Y.-L."/>
        </authorList>
    </citation>
    <scope>NUCLEOTIDE SEQUENCE [LARGE SCALE GENOMIC DNA]</scope>
    <source>
        <strain evidence="4">cv. MN47</strain>
    </source>
</reference>
<protein>
    <recommendedName>
        <fullName evidence="2">F-box domain-containing protein</fullName>
    </recommendedName>
</protein>
<proteinExistence type="predicted"/>
<dbReference type="Pfam" id="PF00646">
    <property type="entry name" value="F-box"/>
    <property type="match status" value="1"/>
</dbReference>
<evidence type="ECO:0000256" key="1">
    <source>
        <dbReference type="SAM" id="MobiDB-lite"/>
    </source>
</evidence>
<dbReference type="SUPFAM" id="SSF117281">
    <property type="entry name" value="Kelch motif"/>
    <property type="match status" value="1"/>
</dbReference>
<dbReference type="Proteomes" id="UP000008694">
    <property type="component" value="Unassembled WGS sequence"/>
</dbReference>
<name>D7LAS2_ARALL</name>
<dbReference type="InterPro" id="IPR015915">
    <property type="entry name" value="Kelch-typ_b-propeller"/>
</dbReference>
<feature type="domain" description="F-box" evidence="2">
    <location>
        <begin position="51"/>
        <end position="97"/>
    </location>
</feature>
<dbReference type="Pfam" id="PF25210">
    <property type="entry name" value="Kelch_FKB95"/>
    <property type="match status" value="1"/>
</dbReference>
<dbReference type="PANTHER" id="PTHR24414">
    <property type="entry name" value="F-BOX/KELCH-REPEAT PROTEIN SKIP4"/>
    <property type="match status" value="1"/>
</dbReference>
<dbReference type="PANTHER" id="PTHR24414:SF184">
    <property type="entry name" value="GALACTOSE OXIDASE_KELCH REPEAT SUPERFAMILY PROTEIN"/>
    <property type="match status" value="1"/>
</dbReference>
<dbReference type="InterPro" id="IPR001810">
    <property type="entry name" value="F-box_dom"/>
</dbReference>
<dbReference type="eggNOG" id="KOG1072">
    <property type="taxonomic scope" value="Eukaryota"/>
</dbReference>
<dbReference type="HOGENOM" id="CLU_032521_1_2_1"/>
<dbReference type="InterPro" id="IPR050354">
    <property type="entry name" value="F-box/kelch-repeat_ARATH"/>
</dbReference>
<dbReference type="InterPro" id="IPR036047">
    <property type="entry name" value="F-box-like_dom_sf"/>
</dbReference>
<dbReference type="Gramene" id="scaffold_301358.1">
    <property type="protein sequence ID" value="scaffold_301358.1"/>
    <property type="gene ID" value="scaffold_301358.1"/>
</dbReference>
<dbReference type="SMART" id="SM00256">
    <property type="entry name" value="FBOX"/>
    <property type="match status" value="1"/>
</dbReference>
<dbReference type="Gene3D" id="2.120.10.80">
    <property type="entry name" value="Kelch-type beta propeller"/>
    <property type="match status" value="1"/>
</dbReference>
<dbReference type="InterPro" id="IPR057499">
    <property type="entry name" value="Kelch_FKB95"/>
</dbReference>
<dbReference type="SUPFAM" id="SSF81383">
    <property type="entry name" value="F-box domain"/>
    <property type="match status" value="1"/>
</dbReference>
<evidence type="ECO:0000313" key="4">
    <source>
        <dbReference type="Proteomes" id="UP000008694"/>
    </source>
</evidence>
<evidence type="ECO:0000313" key="3">
    <source>
        <dbReference type="EMBL" id="EFH59008.1"/>
    </source>
</evidence>
<keyword evidence="4" id="KW-1185">Reference proteome</keyword>
<dbReference type="EMBL" id="GL348715">
    <property type="protein sequence ID" value="EFH59008.1"/>
    <property type="molecule type" value="Genomic_DNA"/>
</dbReference>
<dbReference type="AlphaFoldDB" id="D7LAS2"/>
<gene>
    <name evidence="3" type="ORF">ARALYDRAFT_897388</name>
</gene>
<sequence>MWWSQSLSYFPLNMSSNGEERLTEMKKKRKTTPRITTKKKKKNKPSTTPQSSPFLSLPDDLVLNIVARVPRLYYPTLSLVSKSFRSLLASPELYKVRSLLGKTESCLYVCINWFPEGFRWFTLCRKPDQTLTNDEKKKSSGYVLASVPMTNTPHADFASVVALGSDIYNIGVPQSSREASSSSVFILDCRSHTWRQAPSLPVELFTVSVGLIDGKKIYAAGFFDANSEDKNSLSVFDPKTQAWDPVPIPCSEPLGVFYRHSACIDGKLHVAAQNMNVAYNFKEARWDSSQRVIYYHMISNSFCVVENVLYSASHGAFKWYDTEAGWRVLQGLVGLPKFPHDSCVRLGNFGGKLAVLWETIPYGNVHCSLIKKMIWCAVIELERRPNCEIWGKVEWFDHVLTVSIYSTLESVVSATV</sequence>
<feature type="region of interest" description="Disordered" evidence="1">
    <location>
        <begin position="18"/>
        <end position="52"/>
    </location>
</feature>
<organism evidence="4">
    <name type="scientific">Arabidopsis lyrata subsp. lyrata</name>
    <name type="common">Lyre-leaved rock-cress</name>
    <dbReference type="NCBI Taxonomy" id="81972"/>
    <lineage>
        <taxon>Eukaryota</taxon>
        <taxon>Viridiplantae</taxon>
        <taxon>Streptophyta</taxon>
        <taxon>Embryophyta</taxon>
        <taxon>Tracheophyta</taxon>
        <taxon>Spermatophyta</taxon>
        <taxon>Magnoliopsida</taxon>
        <taxon>eudicotyledons</taxon>
        <taxon>Gunneridae</taxon>
        <taxon>Pentapetalae</taxon>
        <taxon>rosids</taxon>
        <taxon>malvids</taxon>
        <taxon>Brassicales</taxon>
        <taxon>Brassicaceae</taxon>
        <taxon>Camelineae</taxon>
        <taxon>Arabidopsis</taxon>
    </lineage>
</organism>
<dbReference type="PROSITE" id="PS50181">
    <property type="entry name" value="FBOX"/>
    <property type="match status" value="1"/>
</dbReference>
<evidence type="ECO:0000259" key="2">
    <source>
        <dbReference type="PROSITE" id="PS50181"/>
    </source>
</evidence>